<reference evidence="4 5" key="1">
    <citation type="submission" date="2020-05" db="EMBL/GenBank/DDBJ databases">
        <title>Complete genome sequence of Deefgea sp. D17.</title>
        <authorList>
            <person name="Bae J.-W."/>
            <person name="Han J.E."/>
        </authorList>
    </citation>
    <scope>NUCLEOTIDE SEQUENCE [LARGE SCALE GENOMIC DNA]</scope>
    <source>
        <strain evidence="4 5">D17</strain>
    </source>
</reference>
<evidence type="ECO:0000256" key="1">
    <source>
        <dbReference type="ARBA" id="ARBA00012528"/>
    </source>
</evidence>
<dbReference type="SUPFAM" id="SSF48452">
    <property type="entry name" value="TPR-like"/>
    <property type="match status" value="2"/>
</dbReference>
<feature type="domain" description="GGDEF" evidence="3">
    <location>
        <begin position="405"/>
        <end position="536"/>
    </location>
</feature>
<dbReference type="InterPro" id="IPR011990">
    <property type="entry name" value="TPR-like_helical_dom_sf"/>
</dbReference>
<protein>
    <recommendedName>
        <fullName evidence="1">diguanylate cyclase</fullName>
        <ecNumber evidence="1">2.7.7.65</ecNumber>
    </recommendedName>
</protein>
<comment type="catalytic activity">
    <reaction evidence="2">
        <text>2 GTP = 3',3'-c-di-GMP + 2 diphosphate</text>
        <dbReference type="Rhea" id="RHEA:24898"/>
        <dbReference type="ChEBI" id="CHEBI:33019"/>
        <dbReference type="ChEBI" id="CHEBI:37565"/>
        <dbReference type="ChEBI" id="CHEBI:58805"/>
        <dbReference type="EC" id="2.7.7.65"/>
    </reaction>
</comment>
<dbReference type="Gene3D" id="3.30.70.270">
    <property type="match status" value="1"/>
</dbReference>
<dbReference type="EC" id="2.7.7.65" evidence="1"/>
<evidence type="ECO:0000256" key="2">
    <source>
        <dbReference type="ARBA" id="ARBA00034247"/>
    </source>
</evidence>
<dbReference type="AlphaFoldDB" id="A0A6M8SND8"/>
<dbReference type="InterPro" id="IPR043128">
    <property type="entry name" value="Rev_trsase/Diguanyl_cyclase"/>
</dbReference>
<name>A0A6M8SND8_9NEIS</name>
<dbReference type="GO" id="GO:0052621">
    <property type="term" value="F:diguanylate cyclase activity"/>
    <property type="evidence" value="ECO:0007669"/>
    <property type="project" value="UniProtKB-EC"/>
</dbReference>
<dbReference type="PANTHER" id="PTHR45138">
    <property type="entry name" value="REGULATORY COMPONENTS OF SENSORY TRANSDUCTION SYSTEM"/>
    <property type="match status" value="1"/>
</dbReference>
<dbReference type="KEGG" id="dee:HQN60_02530"/>
<dbReference type="InterPro" id="IPR050469">
    <property type="entry name" value="Diguanylate_Cyclase"/>
</dbReference>
<dbReference type="SMART" id="SM00028">
    <property type="entry name" value="TPR"/>
    <property type="match status" value="3"/>
</dbReference>
<dbReference type="Proteomes" id="UP000504844">
    <property type="component" value="Chromosome"/>
</dbReference>
<dbReference type="InterPro" id="IPR019734">
    <property type="entry name" value="TPR_rpt"/>
</dbReference>
<dbReference type="CDD" id="cd01949">
    <property type="entry name" value="GGDEF"/>
    <property type="match status" value="1"/>
</dbReference>
<evidence type="ECO:0000313" key="4">
    <source>
        <dbReference type="EMBL" id="QKJ65694.1"/>
    </source>
</evidence>
<accession>A0A6M8SND8</accession>
<dbReference type="PROSITE" id="PS50887">
    <property type="entry name" value="GGDEF"/>
    <property type="match status" value="1"/>
</dbReference>
<dbReference type="Pfam" id="PF00990">
    <property type="entry name" value="GGDEF"/>
    <property type="match status" value="1"/>
</dbReference>
<dbReference type="InterPro" id="IPR029787">
    <property type="entry name" value="Nucleotide_cyclase"/>
</dbReference>
<dbReference type="SMART" id="SM00267">
    <property type="entry name" value="GGDEF"/>
    <property type="match status" value="1"/>
</dbReference>
<dbReference type="NCBIfam" id="TIGR00254">
    <property type="entry name" value="GGDEF"/>
    <property type="match status" value="1"/>
</dbReference>
<proteinExistence type="predicted"/>
<organism evidence="4 5">
    <name type="scientific">Deefgea piscis</name>
    <dbReference type="NCBI Taxonomy" id="2739061"/>
    <lineage>
        <taxon>Bacteria</taxon>
        <taxon>Pseudomonadati</taxon>
        <taxon>Pseudomonadota</taxon>
        <taxon>Betaproteobacteria</taxon>
        <taxon>Neisseriales</taxon>
        <taxon>Chitinibacteraceae</taxon>
        <taxon>Deefgea</taxon>
    </lineage>
</organism>
<dbReference type="Gene3D" id="1.25.40.10">
    <property type="entry name" value="Tetratricopeptide repeat domain"/>
    <property type="match status" value="2"/>
</dbReference>
<dbReference type="RefSeq" id="WP_173532203.1">
    <property type="nucleotide sequence ID" value="NZ_CP054143.1"/>
</dbReference>
<dbReference type="FunFam" id="3.30.70.270:FF:000001">
    <property type="entry name" value="Diguanylate cyclase domain protein"/>
    <property type="match status" value="1"/>
</dbReference>
<evidence type="ECO:0000259" key="3">
    <source>
        <dbReference type="PROSITE" id="PS50887"/>
    </source>
</evidence>
<sequence length="536" mass="61257">MQMTLDAQPHLEQSIAAARACFIADCTQSVAILLPVIAQAQDAPQAELNAQLLLAQCYWALDDSVAGHTALDRAETLIKSQKSPRQHAEYEHARAQLLLSSNQYLAALKLWMSCLKKALPLHAYDLYVHACIGIGNIYCAYQQYGDALHWHEMALEFAPHSQQYELLANSYLHVAADLNLLGEYEIALSLSTQGEEIFLSSQHKAWLAEWYSYRGEAHLELAEYTQAKTWLHTAWDLNQKLNYRWCQANNLLALGRVYMATQEPQSAKQYLLMALNLIQSFESNPLRLKAYHLLAQLGEEIADFKMAWEYRRQYQHLALQDAQQIAKDKITSALERRMKELDIQLLFLQTRQENIILRQKSSADSELLSSLRSATLQDPLTGLSNRRHLEQEMPRMYQRCIEEQRPFSVLMVDLDHFKHINDRFGHPIGDIVIQNTAQILLQSCRSGDLIVRYGGEEFVLLLPGAAGNTASEIAERIRQRVETHSWQDSHIDLRVSASIGAAEYHDEPDAQTLIKHADQALYQAKHLGRNRVELYR</sequence>
<keyword evidence="5" id="KW-1185">Reference proteome</keyword>
<gene>
    <name evidence="4" type="ORF">HQN60_02530</name>
</gene>
<dbReference type="SUPFAM" id="SSF55073">
    <property type="entry name" value="Nucleotide cyclase"/>
    <property type="match status" value="1"/>
</dbReference>
<evidence type="ECO:0000313" key="5">
    <source>
        <dbReference type="Proteomes" id="UP000504844"/>
    </source>
</evidence>
<dbReference type="PANTHER" id="PTHR45138:SF9">
    <property type="entry name" value="DIGUANYLATE CYCLASE DGCM-RELATED"/>
    <property type="match status" value="1"/>
</dbReference>
<dbReference type="EMBL" id="CP054143">
    <property type="protein sequence ID" value="QKJ65694.1"/>
    <property type="molecule type" value="Genomic_DNA"/>
</dbReference>
<dbReference type="InterPro" id="IPR000160">
    <property type="entry name" value="GGDEF_dom"/>
</dbReference>